<protein>
    <recommendedName>
        <fullName evidence="1">F-box domain-containing protein</fullName>
    </recommendedName>
</protein>
<dbReference type="InterPro" id="IPR001810">
    <property type="entry name" value="F-box_dom"/>
</dbReference>
<dbReference type="PANTHER" id="PTHR31672:SF13">
    <property type="entry name" value="F-BOX PROTEIN CPR30-LIKE"/>
    <property type="match status" value="1"/>
</dbReference>
<dbReference type="Proteomes" id="UP000594261">
    <property type="component" value="Chromosome 4"/>
</dbReference>
<dbReference type="InterPro" id="IPR017451">
    <property type="entry name" value="F-box-assoc_interact_dom"/>
</dbReference>
<reference evidence="2" key="2">
    <citation type="submission" date="2021-01" db="UniProtKB">
        <authorList>
            <consortium name="EnsemblPlants"/>
        </authorList>
    </citation>
    <scope>IDENTIFICATION</scope>
</reference>
<dbReference type="RefSeq" id="XP_030962496.1">
    <property type="nucleotide sequence ID" value="XM_031106636.1"/>
</dbReference>
<evidence type="ECO:0000313" key="3">
    <source>
        <dbReference type="Proteomes" id="UP000594261"/>
    </source>
</evidence>
<dbReference type="FunCoup" id="A0A7N2LG62">
    <property type="interactions" value="116"/>
</dbReference>
<dbReference type="Gramene" id="QL04p026212:mrna">
    <property type="protein sequence ID" value="QL04p026212:mrna:CDS:3"/>
    <property type="gene ID" value="QL04p026212"/>
</dbReference>
<dbReference type="InterPro" id="IPR006527">
    <property type="entry name" value="F-box-assoc_dom_typ1"/>
</dbReference>
<dbReference type="Gene3D" id="1.20.1280.50">
    <property type="match status" value="1"/>
</dbReference>
<dbReference type="CDD" id="cd22157">
    <property type="entry name" value="F-box_AtFBW1-like"/>
    <property type="match status" value="1"/>
</dbReference>
<dbReference type="InterPro" id="IPR050796">
    <property type="entry name" value="SCF_F-box_component"/>
</dbReference>
<feature type="domain" description="F-box" evidence="1">
    <location>
        <begin position="40"/>
        <end position="86"/>
    </location>
</feature>
<sequence length="466" mass="54350">MSRSRRCSLGLRSDDSKWRWGRRSRRCSLSLSSDDSDSRRCRLKSLPEELVEEILAWLPVKSLVRFKCVKKSWSALFQTRTFIAKHLRYNQSKTKNHPNPTLLLEILGERSLVSKYLLQSHHHDEANDHRSVYHDHLPQYHHDVGSVSDEWLVLEEERRLPFVDYFQGENMMSGLFTDGLLRTNMFACINGIICIGGLFNCYPSFHGFVLWNPAIREGKTVAYPITKTPDFVQSKKSFSFFAFGYDQISNDYKVVRVERYTLKYAITSYYNSFYVYSLRADSWTQIFSTPFLHSNVSVDTRHDEIYFNGVHHWLGFPNEEPGERYNNRIIISFDMSHEVFQIIRFPEFSTSKSERLAVFNDCLACILYGITECIDIDIWVMREYGVEDSWTKQLVVNPPVPITCPVRFFGNGEFLLFDKNWAMVLYNIGSQEIRILQCTGYPHTSLPLELVDYVESLVSFTGGNVF</sequence>
<proteinExistence type="predicted"/>
<evidence type="ECO:0000313" key="2">
    <source>
        <dbReference type="EnsemblPlants" id="QL04p026212:mrna:CDS:3"/>
    </source>
</evidence>
<dbReference type="KEGG" id="qlo:115983813"/>
<keyword evidence="3" id="KW-1185">Reference proteome</keyword>
<dbReference type="EMBL" id="LRBV02000004">
    <property type="status" value="NOT_ANNOTATED_CDS"/>
    <property type="molecule type" value="Genomic_DNA"/>
</dbReference>
<dbReference type="OrthoDB" id="1513248at2759"/>
<dbReference type="NCBIfam" id="TIGR01640">
    <property type="entry name" value="F_box_assoc_1"/>
    <property type="match status" value="1"/>
</dbReference>
<dbReference type="InParanoid" id="A0A7N2LG62"/>
<dbReference type="AlphaFoldDB" id="A0A7N2LG62"/>
<dbReference type="GeneID" id="115983813"/>
<dbReference type="Pfam" id="PF00646">
    <property type="entry name" value="F-box"/>
    <property type="match status" value="1"/>
</dbReference>
<dbReference type="SMART" id="SM00256">
    <property type="entry name" value="FBOX"/>
    <property type="match status" value="1"/>
</dbReference>
<dbReference type="SUPFAM" id="SSF81383">
    <property type="entry name" value="F-box domain"/>
    <property type="match status" value="1"/>
</dbReference>
<evidence type="ECO:0000259" key="1">
    <source>
        <dbReference type="PROSITE" id="PS50181"/>
    </source>
</evidence>
<gene>
    <name evidence="2" type="primary">LOC115983813</name>
</gene>
<dbReference type="PROSITE" id="PS50181">
    <property type="entry name" value="FBOX"/>
    <property type="match status" value="1"/>
</dbReference>
<dbReference type="OMA" id="WFSINIL"/>
<dbReference type="EnsemblPlants" id="QL04p026212:mrna">
    <property type="protein sequence ID" value="QL04p026212:mrna:CDS:3"/>
    <property type="gene ID" value="QL04p026212"/>
</dbReference>
<dbReference type="InterPro" id="IPR036047">
    <property type="entry name" value="F-box-like_dom_sf"/>
</dbReference>
<reference evidence="2 3" key="1">
    <citation type="journal article" date="2016" name="G3 (Bethesda)">
        <title>First Draft Assembly and Annotation of the Genome of a California Endemic Oak Quercus lobata Nee (Fagaceae).</title>
        <authorList>
            <person name="Sork V.L."/>
            <person name="Fitz-Gibbon S.T."/>
            <person name="Puiu D."/>
            <person name="Crepeau M."/>
            <person name="Gugger P.F."/>
            <person name="Sherman R."/>
            <person name="Stevens K."/>
            <person name="Langley C.H."/>
            <person name="Pellegrini M."/>
            <person name="Salzberg S.L."/>
        </authorList>
    </citation>
    <scope>NUCLEOTIDE SEQUENCE [LARGE SCALE GENOMIC DNA]</scope>
    <source>
        <strain evidence="2 3">cv. SW786</strain>
    </source>
</reference>
<dbReference type="Pfam" id="PF07734">
    <property type="entry name" value="FBA_1"/>
    <property type="match status" value="1"/>
</dbReference>
<name>A0A7N2LG62_QUELO</name>
<accession>A0A7N2LG62</accession>
<dbReference type="PANTHER" id="PTHR31672">
    <property type="entry name" value="BNACNNG10540D PROTEIN"/>
    <property type="match status" value="1"/>
</dbReference>
<organism evidence="2 3">
    <name type="scientific">Quercus lobata</name>
    <name type="common">Valley oak</name>
    <dbReference type="NCBI Taxonomy" id="97700"/>
    <lineage>
        <taxon>Eukaryota</taxon>
        <taxon>Viridiplantae</taxon>
        <taxon>Streptophyta</taxon>
        <taxon>Embryophyta</taxon>
        <taxon>Tracheophyta</taxon>
        <taxon>Spermatophyta</taxon>
        <taxon>Magnoliopsida</taxon>
        <taxon>eudicotyledons</taxon>
        <taxon>Gunneridae</taxon>
        <taxon>Pentapetalae</taxon>
        <taxon>rosids</taxon>
        <taxon>fabids</taxon>
        <taxon>Fagales</taxon>
        <taxon>Fagaceae</taxon>
        <taxon>Quercus</taxon>
    </lineage>
</organism>